<reference evidence="1" key="1">
    <citation type="submission" date="2020-08" db="EMBL/GenBank/DDBJ databases">
        <title>Multicomponent nature underlies the extraordinary mechanical properties of spider dragline silk.</title>
        <authorList>
            <person name="Kono N."/>
            <person name="Nakamura H."/>
            <person name="Mori M."/>
            <person name="Yoshida Y."/>
            <person name="Ohtoshi R."/>
            <person name="Malay A.D."/>
            <person name="Moran D.A.P."/>
            <person name="Tomita M."/>
            <person name="Numata K."/>
            <person name="Arakawa K."/>
        </authorList>
    </citation>
    <scope>NUCLEOTIDE SEQUENCE</scope>
</reference>
<evidence type="ECO:0000313" key="1">
    <source>
        <dbReference type="EMBL" id="GFY78421.1"/>
    </source>
</evidence>
<keyword evidence="2" id="KW-1185">Reference proteome</keyword>
<name>A0A8X6YWJ1_9ARAC</name>
<proteinExistence type="predicted"/>
<gene>
    <name evidence="1" type="ORF">TNIN_264621</name>
</gene>
<dbReference type="Proteomes" id="UP000886998">
    <property type="component" value="Unassembled WGS sequence"/>
</dbReference>
<organism evidence="1 2">
    <name type="scientific">Trichonephila inaurata madagascariensis</name>
    <dbReference type="NCBI Taxonomy" id="2747483"/>
    <lineage>
        <taxon>Eukaryota</taxon>
        <taxon>Metazoa</taxon>
        <taxon>Ecdysozoa</taxon>
        <taxon>Arthropoda</taxon>
        <taxon>Chelicerata</taxon>
        <taxon>Arachnida</taxon>
        <taxon>Araneae</taxon>
        <taxon>Araneomorphae</taxon>
        <taxon>Entelegynae</taxon>
        <taxon>Araneoidea</taxon>
        <taxon>Nephilidae</taxon>
        <taxon>Trichonephila</taxon>
        <taxon>Trichonephila inaurata</taxon>
    </lineage>
</organism>
<accession>A0A8X6YWJ1</accession>
<evidence type="ECO:0000313" key="2">
    <source>
        <dbReference type="Proteomes" id="UP000886998"/>
    </source>
</evidence>
<feature type="non-terminal residue" evidence="1">
    <location>
        <position position="85"/>
    </location>
</feature>
<dbReference type="EMBL" id="BMAV01022992">
    <property type="protein sequence ID" value="GFY78421.1"/>
    <property type="molecule type" value="Genomic_DNA"/>
</dbReference>
<sequence>MKTNLIWQPIDRLHIISVACISMAPEVPSKFFFTLIRMSFSLLKPALLTPLSRPVTAQFCQYFENTLGKDKSTKGSMIIPNLWLD</sequence>
<protein>
    <submittedName>
        <fullName evidence="1">Uncharacterized protein</fullName>
    </submittedName>
</protein>
<dbReference type="AlphaFoldDB" id="A0A8X6YWJ1"/>
<comment type="caution">
    <text evidence="1">The sequence shown here is derived from an EMBL/GenBank/DDBJ whole genome shotgun (WGS) entry which is preliminary data.</text>
</comment>